<evidence type="ECO:0000313" key="9">
    <source>
        <dbReference type="EMBL" id="SFV30714.1"/>
    </source>
</evidence>
<dbReference type="InterPro" id="IPR020013">
    <property type="entry name" value="Flagellar_FlgE/F/G"/>
</dbReference>
<dbReference type="InterPro" id="IPR037925">
    <property type="entry name" value="FlgE/F/G-like"/>
</dbReference>
<feature type="region of interest" description="Disordered" evidence="5">
    <location>
        <begin position="378"/>
        <end position="403"/>
    </location>
</feature>
<dbReference type="Pfam" id="PF22692">
    <property type="entry name" value="LlgE_F_G_D1"/>
    <property type="match status" value="1"/>
</dbReference>
<protein>
    <recommendedName>
        <fullName evidence="4">Flagellar hook protein FlgE</fullName>
    </recommendedName>
</protein>
<dbReference type="InterPro" id="IPR010930">
    <property type="entry name" value="Flg_bb/hook_C_dom"/>
</dbReference>
<evidence type="ECO:0000256" key="4">
    <source>
        <dbReference type="RuleBase" id="RU362116"/>
    </source>
</evidence>
<evidence type="ECO:0000313" key="10">
    <source>
        <dbReference type="Proteomes" id="UP000199074"/>
    </source>
</evidence>
<dbReference type="STRING" id="429728.SAMN05216456_1106"/>
<accession>A0A1I7N7S2</accession>
<evidence type="ECO:0000259" key="7">
    <source>
        <dbReference type="Pfam" id="PF06429"/>
    </source>
</evidence>
<feature type="domain" description="Flagellar basal-body/hook protein C-terminal" evidence="7">
    <location>
        <begin position="401"/>
        <end position="442"/>
    </location>
</feature>
<evidence type="ECO:0000259" key="8">
    <source>
        <dbReference type="Pfam" id="PF22692"/>
    </source>
</evidence>
<dbReference type="OrthoDB" id="8372879at2"/>
<reference evidence="9 10" key="1">
    <citation type="submission" date="2016-10" db="EMBL/GenBank/DDBJ databases">
        <authorList>
            <person name="de Groot N.N."/>
        </authorList>
    </citation>
    <scope>NUCLEOTIDE SEQUENCE [LARGE SCALE GENOMIC DNA]</scope>
    <source>
        <strain evidence="9 10">IPL20</strain>
    </source>
</reference>
<dbReference type="GO" id="GO:0009425">
    <property type="term" value="C:bacterial-type flagellum basal body"/>
    <property type="evidence" value="ECO:0007669"/>
    <property type="project" value="UniProtKB-SubCell"/>
</dbReference>
<dbReference type="PANTHER" id="PTHR30435:SF1">
    <property type="entry name" value="FLAGELLAR HOOK PROTEIN FLGE"/>
    <property type="match status" value="1"/>
</dbReference>
<evidence type="ECO:0000259" key="6">
    <source>
        <dbReference type="Pfam" id="PF00460"/>
    </source>
</evidence>
<comment type="function">
    <text evidence="4">A flexible structure which links the flagellar filament to the drive apparatus in the basal body.</text>
</comment>
<name>A0A1I7N7S2_9HYPH</name>
<dbReference type="InterPro" id="IPR037058">
    <property type="entry name" value="Falgellar_hook_FlgE_sf"/>
</dbReference>
<keyword evidence="9" id="KW-0966">Cell projection</keyword>
<gene>
    <name evidence="9" type="ORF">SAMN05216456_1106</name>
</gene>
<organism evidence="9 10">
    <name type="scientific">Devosia crocina</name>
    <dbReference type="NCBI Taxonomy" id="429728"/>
    <lineage>
        <taxon>Bacteria</taxon>
        <taxon>Pseudomonadati</taxon>
        <taxon>Pseudomonadota</taxon>
        <taxon>Alphaproteobacteria</taxon>
        <taxon>Hyphomicrobiales</taxon>
        <taxon>Devosiaceae</taxon>
        <taxon>Devosia</taxon>
    </lineage>
</organism>
<dbReference type="PANTHER" id="PTHR30435">
    <property type="entry name" value="FLAGELLAR PROTEIN"/>
    <property type="match status" value="1"/>
</dbReference>
<dbReference type="InterPro" id="IPR053967">
    <property type="entry name" value="LlgE_F_G-like_D1"/>
</dbReference>
<dbReference type="AlphaFoldDB" id="A0A1I7N7S2"/>
<evidence type="ECO:0000256" key="2">
    <source>
        <dbReference type="ARBA" id="ARBA00009677"/>
    </source>
</evidence>
<dbReference type="SUPFAM" id="SSF117143">
    <property type="entry name" value="Flagellar hook protein flgE"/>
    <property type="match status" value="1"/>
</dbReference>
<evidence type="ECO:0000256" key="1">
    <source>
        <dbReference type="ARBA" id="ARBA00004117"/>
    </source>
</evidence>
<dbReference type="InterPro" id="IPR001444">
    <property type="entry name" value="Flag_bb_rod_N"/>
</dbReference>
<evidence type="ECO:0000256" key="5">
    <source>
        <dbReference type="SAM" id="MobiDB-lite"/>
    </source>
</evidence>
<comment type="similarity">
    <text evidence="2 4">Belongs to the flagella basal body rod proteins family.</text>
</comment>
<evidence type="ECO:0000256" key="3">
    <source>
        <dbReference type="ARBA" id="ARBA00023143"/>
    </source>
</evidence>
<dbReference type="Proteomes" id="UP000199074">
    <property type="component" value="Unassembled WGS sequence"/>
</dbReference>
<dbReference type="EMBL" id="FPCK01000001">
    <property type="protein sequence ID" value="SFV30714.1"/>
    <property type="molecule type" value="Genomic_DNA"/>
</dbReference>
<feature type="domain" description="Flagellar hook protein FlgE/F/G-like D1" evidence="8">
    <location>
        <begin position="84"/>
        <end position="148"/>
    </location>
</feature>
<keyword evidence="3 4" id="KW-0975">Bacterial flagellum</keyword>
<keyword evidence="9" id="KW-0282">Flagellum</keyword>
<dbReference type="RefSeq" id="WP_092421929.1">
    <property type="nucleotide sequence ID" value="NZ_FPCK01000001.1"/>
</dbReference>
<dbReference type="GO" id="GO:0009424">
    <property type="term" value="C:bacterial-type flagellum hook"/>
    <property type="evidence" value="ECO:0007669"/>
    <property type="project" value="TreeGrafter"/>
</dbReference>
<feature type="domain" description="Flagellar basal body rod protein N-terminal" evidence="6">
    <location>
        <begin position="7"/>
        <end position="37"/>
    </location>
</feature>
<proteinExistence type="inferred from homology"/>
<dbReference type="GO" id="GO:0005829">
    <property type="term" value="C:cytosol"/>
    <property type="evidence" value="ECO:0007669"/>
    <property type="project" value="TreeGrafter"/>
</dbReference>
<dbReference type="Gene3D" id="2.60.98.20">
    <property type="entry name" value="Flagellar hook protein FlgE"/>
    <property type="match status" value="1"/>
</dbReference>
<dbReference type="NCBIfam" id="TIGR03506">
    <property type="entry name" value="FlgEFG_subfam"/>
    <property type="match status" value="1"/>
</dbReference>
<keyword evidence="10" id="KW-1185">Reference proteome</keyword>
<sequence length="444" mass="46419">MGIFGALQSAVSGLKAQSHAMENISGNIANSQTIGYKRIDTSFLDMIPDAPVKTQVAGAVSAFSRSMNTVRGDIQNSDTETHMALNNNGFFVTQKADGSPGTFYTRRGDFEVDRNGFLVNGAGYRLTGLDMENGVVSGSVAKPIQIEKSFLPAKATTTIDYQLNLPKTPKTTAYNPAELGSELLSEDIQDLGGAIPAGAQADAFVAQSISGGGITTYNSTGEPINVQMRWAKTSNDSPETWSLYYAASSDPDALVAWKKVNDYGYEGGVLTQIGGAAAPNPATVTIEDLEVNGALLGDVTLSHGSKGMTSFADNSGMATTTTLKQNGFGAGEFISVGISDDGQVVASYTNGETKAVAQIVTATFSNANALKRGDGGAYTATSESGEPIMDQTGRGIVGSSTEASNTDISEEFTKLIVTQQAYSANTKIVTAADEMLKEALSMIR</sequence>
<dbReference type="Pfam" id="PF00460">
    <property type="entry name" value="Flg_bb_rod"/>
    <property type="match status" value="1"/>
</dbReference>
<dbReference type="Pfam" id="PF06429">
    <property type="entry name" value="Flg_bbr_C"/>
    <property type="match status" value="1"/>
</dbReference>
<comment type="subcellular location">
    <subcellularLocation>
        <location evidence="1 4">Bacterial flagellum basal body</location>
    </subcellularLocation>
</comment>
<keyword evidence="9" id="KW-0969">Cilium</keyword>
<dbReference type="GO" id="GO:0071978">
    <property type="term" value="P:bacterial-type flagellum-dependent swarming motility"/>
    <property type="evidence" value="ECO:0007669"/>
    <property type="project" value="TreeGrafter"/>
</dbReference>